<feature type="region of interest" description="Disordered" evidence="1">
    <location>
        <begin position="94"/>
        <end position="113"/>
    </location>
</feature>
<accession>A0A2I0VR57</accession>
<gene>
    <name evidence="2" type="ORF">MA16_Dca009220</name>
</gene>
<reference evidence="2 3" key="1">
    <citation type="journal article" date="2016" name="Sci. Rep.">
        <title>The Dendrobium catenatum Lindl. genome sequence provides insights into polysaccharide synthase, floral development and adaptive evolution.</title>
        <authorList>
            <person name="Zhang G.Q."/>
            <person name="Xu Q."/>
            <person name="Bian C."/>
            <person name="Tsai W.C."/>
            <person name="Yeh C.M."/>
            <person name="Liu K.W."/>
            <person name="Yoshida K."/>
            <person name="Zhang L.S."/>
            <person name="Chang S.B."/>
            <person name="Chen F."/>
            <person name="Shi Y."/>
            <person name="Su Y.Y."/>
            <person name="Zhang Y.Q."/>
            <person name="Chen L.J."/>
            <person name="Yin Y."/>
            <person name="Lin M."/>
            <person name="Huang H."/>
            <person name="Deng H."/>
            <person name="Wang Z.W."/>
            <person name="Zhu S.L."/>
            <person name="Zhao X."/>
            <person name="Deng C."/>
            <person name="Niu S.C."/>
            <person name="Huang J."/>
            <person name="Wang M."/>
            <person name="Liu G.H."/>
            <person name="Yang H.J."/>
            <person name="Xiao X.J."/>
            <person name="Hsiao Y.Y."/>
            <person name="Wu W.L."/>
            <person name="Chen Y.Y."/>
            <person name="Mitsuda N."/>
            <person name="Ohme-Takagi M."/>
            <person name="Luo Y.B."/>
            <person name="Van de Peer Y."/>
            <person name="Liu Z.J."/>
        </authorList>
    </citation>
    <scope>NUCLEOTIDE SEQUENCE [LARGE SCALE GENOMIC DNA]</scope>
    <source>
        <tissue evidence="2">The whole plant</tissue>
    </source>
</reference>
<dbReference type="EMBL" id="KZ503304">
    <property type="protein sequence ID" value="PKU65891.1"/>
    <property type="molecule type" value="Genomic_DNA"/>
</dbReference>
<evidence type="ECO:0000313" key="3">
    <source>
        <dbReference type="Proteomes" id="UP000233837"/>
    </source>
</evidence>
<feature type="compositionally biased region" description="Basic and acidic residues" evidence="1">
    <location>
        <begin position="104"/>
        <end position="113"/>
    </location>
</feature>
<sequence length="260" mass="29280">MDTSLSIRPNHLNLYLLWCIFPFHLNHCLFPSLGRRVNQTYEDFTESVNGEPGHINCNSPFRFSEDSDGLTCSPNSTGKMDSPDLSPLDSRMDKWIGRGGQRGPKQEEKRIREGEKRRKNFLLDYRWSSSRLSSDDRAPSDFQVTLEFCPNATWRRSSARLSIDIRLLFDAGLLLDVKPQFITELLPNVGLLPDVRLLLDGGPLLVTGSLPDVGLLPDTRLLLNVGSPLVIGFLPDVKLLPNGRLLFVAELLFDARLMTS</sequence>
<keyword evidence="3" id="KW-1185">Reference proteome</keyword>
<protein>
    <submittedName>
        <fullName evidence="2">Uncharacterized protein</fullName>
    </submittedName>
</protein>
<organism evidence="2 3">
    <name type="scientific">Dendrobium catenatum</name>
    <dbReference type="NCBI Taxonomy" id="906689"/>
    <lineage>
        <taxon>Eukaryota</taxon>
        <taxon>Viridiplantae</taxon>
        <taxon>Streptophyta</taxon>
        <taxon>Embryophyta</taxon>
        <taxon>Tracheophyta</taxon>
        <taxon>Spermatophyta</taxon>
        <taxon>Magnoliopsida</taxon>
        <taxon>Liliopsida</taxon>
        <taxon>Asparagales</taxon>
        <taxon>Orchidaceae</taxon>
        <taxon>Epidendroideae</taxon>
        <taxon>Malaxideae</taxon>
        <taxon>Dendrobiinae</taxon>
        <taxon>Dendrobium</taxon>
    </lineage>
</organism>
<evidence type="ECO:0000313" key="2">
    <source>
        <dbReference type="EMBL" id="PKU65891.1"/>
    </source>
</evidence>
<dbReference type="Proteomes" id="UP000233837">
    <property type="component" value="Unassembled WGS sequence"/>
</dbReference>
<name>A0A2I0VR57_9ASPA</name>
<dbReference type="AlphaFoldDB" id="A0A2I0VR57"/>
<proteinExistence type="predicted"/>
<evidence type="ECO:0000256" key="1">
    <source>
        <dbReference type="SAM" id="MobiDB-lite"/>
    </source>
</evidence>
<reference evidence="2 3" key="2">
    <citation type="journal article" date="2017" name="Nature">
        <title>The Apostasia genome and the evolution of orchids.</title>
        <authorList>
            <person name="Zhang G.Q."/>
            <person name="Liu K.W."/>
            <person name="Li Z."/>
            <person name="Lohaus R."/>
            <person name="Hsiao Y.Y."/>
            <person name="Niu S.C."/>
            <person name="Wang J.Y."/>
            <person name="Lin Y.C."/>
            <person name="Xu Q."/>
            <person name="Chen L.J."/>
            <person name="Yoshida K."/>
            <person name="Fujiwara S."/>
            <person name="Wang Z.W."/>
            <person name="Zhang Y.Q."/>
            <person name="Mitsuda N."/>
            <person name="Wang M."/>
            <person name="Liu G.H."/>
            <person name="Pecoraro L."/>
            <person name="Huang H.X."/>
            <person name="Xiao X.J."/>
            <person name="Lin M."/>
            <person name="Wu X.Y."/>
            <person name="Wu W.L."/>
            <person name="Chen Y.Y."/>
            <person name="Chang S.B."/>
            <person name="Sakamoto S."/>
            <person name="Ohme-Takagi M."/>
            <person name="Yagi M."/>
            <person name="Zeng S.J."/>
            <person name="Shen C.Y."/>
            <person name="Yeh C.M."/>
            <person name="Luo Y.B."/>
            <person name="Tsai W.C."/>
            <person name="Van de Peer Y."/>
            <person name="Liu Z.J."/>
        </authorList>
    </citation>
    <scope>NUCLEOTIDE SEQUENCE [LARGE SCALE GENOMIC DNA]</scope>
    <source>
        <tissue evidence="2">The whole plant</tissue>
    </source>
</reference>